<organism evidence="9 10">
    <name type="scientific">Schizosaccharomyces osmophilus</name>
    <dbReference type="NCBI Taxonomy" id="2545709"/>
    <lineage>
        <taxon>Eukaryota</taxon>
        <taxon>Fungi</taxon>
        <taxon>Dikarya</taxon>
        <taxon>Ascomycota</taxon>
        <taxon>Taphrinomycotina</taxon>
        <taxon>Schizosaccharomycetes</taxon>
        <taxon>Schizosaccharomycetales</taxon>
        <taxon>Schizosaccharomycetaceae</taxon>
        <taxon>Schizosaccharomyces</taxon>
    </lineage>
</organism>
<keyword evidence="6 8" id="KW-1133">Transmembrane helix</keyword>
<dbReference type="Gene3D" id="1.20.1740.10">
    <property type="entry name" value="Amino acid/polyamine transporter I"/>
    <property type="match status" value="1"/>
</dbReference>
<proteinExistence type="inferred from homology"/>
<dbReference type="Proteomes" id="UP001212411">
    <property type="component" value="Chromosome 3"/>
</dbReference>
<evidence type="ECO:0000256" key="1">
    <source>
        <dbReference type="ARBA" id="ARBA00004141"/>
    </source>
</evidence>
<comment type="similarity">
    <text evidence="2">Belongs to the amino acid-polyamine-organocation (APC) superfamily.</text>
</comment>
<name>A0AAE9WJS5_9SCHI</name>
<feature type="transmembrane region" description="Helical" evidence="8">
    <location>
        <begin position="269"/>
        <end position="293"/>
    </location>
</feature>
<dbReference type="PANTHER" id="PTHR45649">
    <property type="entry name" value="AMINO-ACID PERMEASE BAT1"/>
    <property type="match status" value="1"/>
</dbReference>
<dbReference type="GO" id="GO:0006865">
    <property type="term" value="P:amino acid transport"/>
    <property type="evidence" value="ECO:0007669"/>
    <property type="project" value="UniProtKB-KW"/>
</dbReference>
<sequence>MSHSDKNDLEGLNPDAAELAALGYKQEFKREFSSLSSFCVSFSVLGLLPSFASTMYYTAGYAGTPAMVWGWLIAMVFVQCVAYGMAELCSSMPTSGGLYYAAAKLAPRRWGPLAAWLTGWSNYFVQVTAAPSVAYSFSGMVLSLIQIKNPSYTPQNYQTFLLACSAMMVMTLVSCLPTKVIAHFNTCGTVINMVFLGIVMITLLAVAGKNHAFNSSHKVWTNFENQTDWSDGLALLMSFAGVIWTMSGYDSPFHLSEECSNASVAAPRAIVMTSAFGGVVGWLLNLIIAYTVVDVSQVMNDGLGQPYVVYLQQVCDYKTTVALTALTVVCSFMMGQGCMVAASRVTYSYARDGVFPFSDYLAHVDVRTKTPNRCTWMNTIAGMLLLLLIFAGDVAISAIFSVGAIAAFVAFTIPIFIKITCVSDLDFQRGPFHLGRFSKPIGYASCAFVLLMLPILCFPETKGKNLNAQGMNWTCVVYGGPMFAIIVWWIVSAHKWFTGPCLTYVPDTSVSSDVILEGVSKPDDDEASVSITKKK</sequence>
<feature type="transmembrane region" description="Helical" evidence="8">
    <location>
        <begin position="35"/>
        <end position="59"/>
    </location>
</feature>
<dbReference type="PANTHER" id="PTHR45649:SF29">
    <property type="entry name" value="AMINO ACID TRANSPORTER (EUROFUNG)"/>
    <property type="match status" value="1"/>
</dbReference>
<evidence type="ECO:0000256" key="4">
    <source>
        <dbReference type="ARBA" id="ARBA00022692"/>
    </source>
</evidence>
<dbReference type="AlphaFoldDB" id="A0AAE9WJS5"/>
<feature type="transmembrane region" description="Helical" evidence="8">
    <location>
        <begin position="66"/>
        <end position="86"/>
    </location>
</feature>
<comment type="subcellular location">
    <subcellularLocation>
        <location evidence="1">Membrane</location>
        <topology evidence="1">Multi-pass membrane protein</topology>
    </subcellularLocation>
</comment>
<evidence type="ECO:0000256" key="2">
    <source>
        <dbReference type="ARBA" id="ARBA00009523"/>
    </source>
</evidence>
<dbReference type="RefSeq" id="XP_056039491.1">
    <property type="nucleotide sequence ID" value="XM_056183589.1"/>
</dbReference>
<evidence type="ECO:0000256" key="6">
    <source>
        <dbReference type="ARBA" id="ARBA00022989"/>
    </source>
</evidence>
<dbReference type="KEGG" id="som:SOMG_04812"/>
<evidence type="ECO:0000313" key="10">
    <source>
        <dbReference type="Proteomes" id="UP001212411"/>
    </source>
</evidence>
<evidence type="ECO:0000256" key="7">
    <source>
        <dbReference type="ARBA" id="ARBA00023136"/>
    </source>
</evidence>
<dbReference type="PIRSF" id="PIRSF006060">
    <property type="entry name" value="AA_transporter"/>
    <property type="match status" value="1"/>
</dbReference>
<evidence type="ECO:0000256" key="8">
    <source>
        <dbReference type="SAM" id="Phobius"/>
    </source>
</evidence>
<feature type="transmembrane region" description="Helical" evidence="8">
    <location>
        <begin position="437"/>
        <end position="458"/>
    </location>
</feature>
<dbReference type="GO" id="GO:0015101">
    <property type="term" value="F:organic cation transmembrane transporter activity"/>
    <property type="evidence" value="ECO:0007669"/>
    <property type="project" value="UniProtKB-ARBA"/>
</dbReference>
<keyword evidence="3" id="KW-0813">Transport</keyword>
<evidence type="ECO:0000313" key="9">
    <source>
        <dbReference type="EMBL" id="WBW75248.1"/>
    </source>
</evidence>
<feature type="transmembrane region" description="Helical" evidence="8">
    <location>
        <begin position="384"/>
        <end position="417"/>
    </location>
</feature>
<evidence type="ECO:0000256" key="3">
    <source>
        <dbReference type="ARBA" id="ARBA00022448"/>
    </source>
</evidence>
<dbReference type="EMBL" id="CP115613">
    <property type="protein sequence ID" value="WBW75248.1"/>
    <property type="molecule type" value="Genomic_DNA"/>
</dbReference>
<dbReference type="FunFam" id="1.20.1740.10:FF:000046">
    <property type="entry name" value="Amino-acid permease, putative"/>
    <property type="match status" value="1"/>
</dbReference>
<dbReference type="GeneID" id="80878278"/>
<feature type="transmembrane region" description="Helical" evidence="8">
    <location>
        <begin position="159"/>
        <end position="184"/>
    </location>
</feature>
<keyword evidence="10" id="KW-1185">Reference proteome</keyword>
<dbReference type="GO" id="GO:0016020">
    <property type="term" value="C:membrane"/>
    <property type="evidence" value="ECO:0007669"/>
    <property type="project" value="UniProtKB-SubCell"/>
</dbReference>
<feature type="transmembrane region" description="Helical" evidence="8">
    <location>
        <begin position="123"/>
        <end position="147"/>
    </location>
</feature>
<protein>
    <submittedName>
        <fullName evidence="9">Amino acid transmembrane transporter</fullName>
    </submittedName>
</protein>
<evidence type="ECO:0000256" key="5">
    <source>
        <dbReference type="ARBA" id="ARBA00022970"/>
    </source>
</evidence>
<keyword evidence="5" id="KW-0029">Amino-acid transport</keyword>
<dbReference type="InterPro" id="IPR002293">
    <property type="entry name" value="AA/rel_permease1"/>
</dbReference>
<feature type="transmembrane region" description="Helical" evidence="8">
    <location>
        <begin position="470"/>
        <end position="491"/>
    </location>
</feature>
<reference evidence="9 10" key="1">
    <citation type="journal article" date="2023" name="G3 (Bethesda)">
        <title>A high-quality reference genome for the fission yeast Schizosaccharomyces osmophilus.</title>
        <authorList>
            <person name="Jia G.S."/>
            <person name="Zhang W.C."/>
            <person name="Liang Y."/>
            <person name="Liu X.H."/>
            <person name="Rhind N."/>
            <person name="Pidoux A."/>
            <person name="Brysch-Herzberg M."/>
            <person name="Du L.L."/>
        </authorList>
    </citation>
    <scope>NUCLEOTIDE SEQUENCE [LARGE SCALE GENOMIC DNA]</scope>
    <source>
        <strain evidence="9 10">CBS 15793</strain>
    </source>
</reference>
<keyword evidence="4 8" id="KW-0812">Transmembrane</keyword>
<feature type="transmembrane region" description="Helical" evidence="8">
    <location>
        <begin position="190"/>
        <end position="208"/>
    </location>
</feature>
<keyword evidence="7 8" id="KW-0472">Membrane</keyword>
<accession>A0AAE9WJS5</accession>
<gene>
    <name evidence="9" type="ORF">SOMG_04812</name>
</gene>
<dbReference type="Pfam" id="PF13520">
    <property type="entry name" value="AA_permease_2"/>
    <property type="match status" value="1"/>
</dbReference>